<dbReference type="RefSeq" id="WP_043008016.1">
    <property type="nucleotide sequence ID" value="NZ_CP009617.1"/>
</dbReference>
<sequence length="412" mass="46462">MSLNISGTFDRTISDARIEHVKQANTKEEATYMGLWDKIKDWFCGTDKAQALAHLYEITNEVDTETSESASKKMEAFCKLNQLAGSGFTNRFQGEVIDNHDGTYSFEFEITDVLEKTRVTYGETSKEADGILGRELTNHSQYLLEDNVNRNGLQDALARVSFNYENDTYQGVTSSKQNLLATELLSPQAKSQMSKDSQLAQKWVAVQMKCVNHFSDQRARLEQLEGVGNGTPREWVQRGLASLSQIHASVNKYFAGQQEPVEPMSLSRTSIKEIGLKSKPLPPTQVERLLPTLTLPPRNDEAWNMGRDESGEKRYRDIGLIVHLLESLKNYQNTHCEYQAEPIFQYKAESGGVRSDFHRAGDIAREQFFNAAAAAGYDLNNQEIYRQVDHIAGMYHSLNYESLLTTTGTLLS</sequence>
<dbReference type="GO" id="GO:0033644">
    <property type="term" value="C:host cell membrane"/>
    <property type="evidence" value="ECO:0007669"/>
    <property type="project" value="InterPro"/>
</dbReference>
<dbReference type="KEGG" id="vcy:IX92_07130"/>
<evidence type="ECO:0000313" key="2">
    <source>
        <dbReference type="Proteomes" id="UP000030081"/>
    </source>
</evidence>
<dbReference type="AlphaFoldDB" id="A0AAN0VWX6"/>
<dbReference type="Proteomes" id="UP000030081">
    <property type="component" value="Chromosome 1"/>
</dbReference>
<dbReference type="Gene3D" id="3.30.2440.10">
    <property type="entry name" value="Secreted effector protein SifA"/>
    <property type="match status" value="1"/>
</dbReference>
<dbReference type="InterPro" id="IPR022747">
    <property type="entry name" value="SopD"/>
</dbReference>
<organism evidence="1 2">
    <name type="scientific">Vibrio coralliilyticus</name>
    <dbReference type="NCBI Taxonomy" id="190893"/>
    <lineage>
        <taxon>Bacteria</taxon>
        <taxon>Pseudomonadati</taxon>
        <taxon>Pseudomonadota</taxon>
        <taxon>Gammaproteobacteria</taxon>
        <taxon>Vibrionales</taxon>
        <taxon>Vibrionaceae</taxon>
        <taxon>Vibrio</taxon>
    </lineage>
</organism>
<keyword evidence="2" id="KW-1185">Reference proteome</keyword>
<evidence type="ECO:0000313" key="1">
    <source>
        <dbReference type="EMBL" id="AIW18830.1"/>
    </source>
</evidence>
<protein>
    <submittedName>
        <fullName evidence="1">Uncharacterized protein</fullName>
    </submittedName>
</protein>
<dbReference type="EMBL" id="CP009617">
    <property type="protein sequence ID" value="AIW18830.1"/>
    <property type="molecule type" value="Genomic_DNA"/>
</dbReference>
<dbReference type="Pfam" id="PF11047">
    <property type="entry name" value="SopD"/>
    <property type="match status" value="1"/>
</dbReference>
<reference evidence="1 2" key="1">
    <citation type="submission" date="2014-10" db="EMBL/GenBank/DDBJ databases">
        <title>The Complete Genome Sequence for the Shellfish Pathogen Vibrio coralliilyticus RE98 Isolated from a Shellfish Hatchery.</title>
        <authorList>
            <person name="Richards G.P."/>
            <person name="Bono J.L."/>
            <person name="Watson M.A."/>
            <person name="Needleman D.S."/>
        </authorList>
    </citation>
    <scope>NUCLEOTIDE SEQUENCE [LARGE SCALE GENOMIC DNA]</scope>
    <source>
        <strain evidence="1 2">RE98</strain>
    </source>
</reference>
<accession>A0AAN0VWX6</accession>
<name>A0AAN0VWX6_9VIBR</name>
<gene>
    <name evidence="1" type="ORF">IX92_07130</name>
</gene>
<proteinExistence type="predicted"/>